<reference evidence="5 6" key="1">
    <citation type="journal article" date="2015" name="Stand. Genomic Sci.">
        <title>Genomic Encyclopedia of Bacterial and Archaeal Type Strains, Phase III: the genomes of soil and plant-associated and newly described type strains.</title>
        <authorList>
            <person name="Whitman W.B."/>
            <person name="Woyke T."/>
            <person name="Klenk H.P."/>
            <person name="Zhou Y."/>
            <person name="Lilburn T.G."/>
            <person name="Beck B.J."/>
            <person name="De Vos P."/>
            <person name="Vandamme P."/>
            <person name="Eisen J.A."/>
            <person name="Garrity G."/>
            <person name="Hugenholtz P."/>
            <person name="Kyrpides N.C."/>
        </authorList>
    </citation>
    <scope>NUCLEOTIDE SEQUENCE [LARGE SCALE GENOMIC DNA]</scope>
    <source>
        <strain evidence="5 6">CGMCC 1.5364</strain>
    </source>
</reference>
<keyword evidence="2" id="KW-0731">Sigma factor</keyword>
<evidence type="ECO:0000313" key="6">
    <source>
        <dbReference type="Proteomes" id="UP000316225"/>
    </source>
</evidence>
<dbReference type="GO" id="GO:0006352">
    <property type="term" value="P:DNA-templated transcription initiation"/>
    <property type="evidence" value="ECO:0007669"/>
    <property type="project" value="InterPro"/>
</dbReference>
<dbReference type="Proteomes" id="UP000316225">
    <property type="component" value="Unassembled WGS sequence"/>
</dbReference>
<keyword evidence="3" id="KW-0238">DNA-binding</keyword>
<keyword evidence="6" id="KW-1185">Reference proteome</keyword>
<dbReference type="SUPFAM" id="SSF88946">
    <property type="entry name" value="Sigma2 domain of RNA polymerase sigma factors"/>
    <property type="match status" value="1"/>
</dbReference>
<proteinExistence type="predicted"/>
<dbReference type="SUPFAM" id="SSF88659">
    <property type="entry name" value="Sigma3 and sigma4 domains of RNA polymerase sigma factors"/>
    <property type="match status" value="1"/>
</dbReference>
<name>A0A562P181_9RHOB</name>
<dbReference type="PANTHER" id="PTHR30385">
    <property type="entry name" value="SIGMA FACTOR F FLAGELLAR"/>
    <property type="match status" value="1"/>
</dbReference>
<keyword evidence="4" id="KW-0804">Transcription</keyword>
<evidence type="ECO:0000313" key="5">
    <source>
        <dbReference type="EMBL" id="TWI38237.1"/>
    </source>
</evidence>
<accession>A0A562P181</accession>
<dbReference type="GO" id="GO:0003677">
    <property type="term" value="F:DNA binding"/>
    <property type="evidence" value="ECO:0007669"/>
    <property type="project" value="UniProtKB-KW"/>
</dbReference>
<keyword evidence="1" id="KW-0805">Transcription regulation</keyword>
<organism evidence="5 6">
    <name type="scientific">Paracoccus sulfuroxidans</name>
    <dbReference type="NCBI Taxonomy" id="384678"/>
    <lineage>
        <taxon>Bacteria</taxon>
        <taxon>Pseudomonadati</taxon>
        <taxon>Pseudomonadota</taxon>
        <taxon>Alphaproteobacteria</taxon>
        <taxon>Rhodobacterales</taxon>
        <taxon>Paracoccaceae</taxon>
        <taxon>Paracoccus</taxon>
    </lineage>
</organism>
<protein>
    <submittedName>
        <fullName evidence="5">RNA polymerase sigma factor (Sigma-70 family)</fullName>
    </submittedName>
</protein>
<comment type="caution">
    <text evidence="5">The sequence shown here is derived from an EMBL/GenBank/DDBJ whole genome shotgun (WGS) entry which is preliminary data.</text>
</comment>
<dbReference type="AlphaFoldDB" id="A0A562P181"/>
<dbReference type="InterPro" id="IPR013325">
    <property type="entry name" value="RNA_pol_sigma_r2"/>
</dbReference>
<evidence type="ECO:0000256" key="4">
    <source>
        <dbReference type="ARBA" id="ARBA00023163"/>
    </source>
</evidence>
<evidence type="ECO:0000256" key="2">
    <source>
        <dbReference type="ARBA" id="ARBA00023082"/>
    </source>
</evidence>
<evidence type="ECO:0000256" key="3">
    <source>
        <dbReference type="ARBA" id="ARBA00023125"/>
    </source>
</evidence>
<dbReference type="EMBL" id="VLKU01000001">
    <property type="protein sequence ID" value="TWI38237.1"/>
    <property type="molecule type" value="Genomic_DNA"/>
</dbReference>
<dbReference type="RefSeq" id="WP_158637465.1">
    <property type="nucleotide sequence ID" value="NZ_VLKU01000001.1"/>
</dbReference>
<gene>
    <name evidence="5" type="ORF">IQ24_00375</name>
</gene>
<dbReference type="GO" id="GO:0016987">
    <property type="term" value="F:sigma factor activity"/>
    <property type="evidence" value="ECO:0007669"/>
    <property type="project" value="UniProtKB-KW"/>
</dbReference>
<dbReference type="InterPro" id="IPR014284">
    <property type="entry name" value="RNA_pol_sigma-70_dom"/>
</dbReference>
<dbReference type="NCBIfam" id="TIGR02937">
    <property type="entry name" value="sigma70-ECF"/>
    <property type="match status" value="1"/>
</dbReference>
<sequence>MKDKSISDLAKEYQETNSQRIFLEIQKRLKPMISRLSGSDRNLMEKEDMEQAGAIAIATALTSYDIEKGGFDAYVMSFVIAEIRQEKSLSVLVSQSHDKKFRFIQNRATKYIESEVAAGIDRGKAKSEFARIYGVTVKDIDFAISSRTSAAEYIEGHHSYDHETDITDHFIHCEIKNVVWDAIDELDEKKRAVITHRHMLDDPSSVYEAGAAAGITYKNVSRTSKHAINEMKESLARKGLTSSDFFGV</sequence>
<dbReference type="InterPro" id="IPR013324">
    <property type="entry name" value="RNA_pol_sigma_r3/r4-like"/>
</dbReference>
<dbReference type="Gene3D" id="1.20.140.160">
    <property type="match status" value="1"/>
</dbReference>
<evidence type="ECO:0000256" key="1">
    <source>
        <dbReference type="ARBA" id="ARBA00023015"/>
    </source>
</evidence>